<dbReference type="GO" id="GO:0005524">
    <property type="term" value="F:ATP binding"/>
    <property type="evidence" value="ECO:0007669"/>
    <property type="project" value="UniProtKB-KW"/>
</dbReference>
<keyword evidence="9" id="KW-1133">Transmembrane helix</keyword>
<keyword evidence="5" id="KW-0547">Nucleotide-binding</keyword>
<dbReference type="EC" id="2.7.13.3" evidence="2"/>
<dbReference type="InterPro" id="IPR036890">
    <property type="entry name" value="HATPase_C_sf"/>
</dbReference>
<evidence type="ECO:0000313" key="13">
    <source>
        <dbReference type="Proteomes" id="UP000199632"/>
    </source>
</evidence>
<dbReference type="AlphaFoldDB" id="A0A1H3T938"/>
<accession>A0A1H3T938</accession>
<dbReference type="GO" id="GO:0016020">
    <property type="term" value="C:membrane"/>
    <property type="evidence" value="ECO:0007669"/>
    <property type="project" value="InterPro"/>
</dbReference>
<feature type="domain" description="Histidine kinase/HSP90-like ATPase" evidence="11">
    <location>
        <begin position="373"/>
        <end position="418"/>
    </location>
</feature>
<evidence type="ECO:0000259" key="10">
    <source>
        <dbReference type="Pfam" id="PF07730"/>
    </source>
</evidence>
<dbReference type="InterPro" id="IPR003594">
    <property type="entry name" value="HATPase_dom"/>
</dbReference>
<dbReference type="PANTHER" id="PTHR24421">
    <property type="entry name" value="NITRATE/NITRITE SENSOR PROTEIN NARX-RELATED"/>
    <property type="match status" value="1"/>
</dbReference>
<dbReference type="Proteomes" id="UP000199632">
    <property type="component" value="Unassembled WGS sequence"/>
</dbReference>
<feature type="transmembrane region" description="Helical" evidence="9">
    <location>
        <begin position="59"/>
        <end position="76"/>
    </location>
</feature>
<dbReference type="InterPro" id="IPR050482">
    <property type="entry name" value="Sensor_HK_TwoCompSys"/>
</dbReference>
<feature type="transmembrane region" description="Helical" evidence="9">
    <location>
        <begin position="184"/>
        <end position="206"/>
    </location>
</feature>
<keyword evidence="4" id="KW-0808">Transferase</keyword>
<organism evidence="12 13">
    <name type="scientific">Asanoa ishikariensis</name>
    <dbReference type="NCBI Taxonomy" id="137265"/>
    <lineage>
        <taxon>Bacteria</taxon>
        <taxon>Bacillati</taxon>
        <taxon>Actinomycetota</taxon>
        <taxon>Actinomycetes</taxon>
        <taxon>Micromonosporales</taxon>
        <taxon>Micromonosporaceae</taxon>
        <taxon>Asanoa</taxon>
    </lineage>
</organism>
<dbReference type="CDD" id="cd16917">
    <property type="entry name" value="HATPase_UhpB-NarQ-NarX-like"/>
    <property type="match status" value="1"/>
</dbReference>
<evidence type="ECO:0000313" key="12">
    <source>
        <dbReference type="EMBL" id="SDZ46746.1"/>
    </source>
</evidence>
<dbReference type="Gene3D" id="1.20.5.1930">
    <property type="match status" value="1"/>
</dbReference>
<evidence type="ECO:0000256" key="8">
    <source>
        <dbReference type="ARBA" id="ARBA00023012"/>
    </source>
</evidence>
<dbReference type="GO" id="GO:0046983">
    <property type="term" value="F:protein dimerization activity"/>
    <property type="evidence" value="ECO:0007669"/>
    <property type="project" value="InterPro"/>
</dbReference>
<sequence length="453" mass="47802">MGCWPVWRQASAATVTGVAVFGTAPIWRAAPLISAAAVLASAGLMATAAALARDERQRGTSVLFGLVGLAWAVGWLDNWHAGPFPLLAYVIGPCCVLLGALAVRRGLAVVLAVWLLAARCGMALTSDSSRFGYGPDAWWPTLRSDDALYQRFSAAFWTCAAVLATVGLVLVARRVGRTPRLDRWMLAPLTACLGIVGVIAAAWIPWRLFTAGATTPPVLVAAQSVGLLLVPVGAFASAARRLLARLAVVDLTMLQLAAAREEIRRQLMTERRRIERDLHDGVQQRLVALTLRLAAAEQSLDPAGRSLVAQARLEVHTSLRELRDLVHGIYPAALSGGLRPALSDLAEALPLPVVLDVPDLRWAPGVEATAFFVVAEALTNTMKHAGATTARVRVRVAGRRLRVEVADDGNGRVDPAAGAGLAGLKERLIAVGGDLTVGGGDDGARLVADIPLC</sequence>
<evidence type="ECO:0000256" key="4">
    <source>
        <dbReference type="ARBA" id="ARBA00022679"/>
    </source>
</evidence>
<gene>
    <name evidence="12" type="ORF">SAMN05421684_5360</name>
</gene>
<name>A0A1H3T938_9ACTN</name>
<dbReference type="PANTHER" id="PTHR24421:SF10">
    <property type="entry name" value="NITRATE_NITRITE SENSOR PROTEIN NARQ"/>
    <property type="match status" value="1"/>
</dbReference>
<evidence type="ECO:0000259" key="11">
    <source>
        <dbReference type="Pfam" id="PF13581"/>
    </source>
</evidence>
<keyword evidence="7" id="KW-0067">ATP-binding</keyword>
<keyword evidence="13" id="KW-1185">Reference proteome</keyword>
<evidence type="ECO:0000256" key="6">
    <source>
        <dbReference type="ARBA" id="ARBA00022777"/>
    </source>
</evidence>
<feature type="transmembrane region" description="Helical" evidence="9">
    <location>
        <begin position="32"/>
        <end position="52"/>
    </location>
</feature>
<keyword evidence="6 12" id="KW-0418">Kinase</keyword>
<dbReference type="EMBL" id="FNQB01000003">
    <property type="protein sequence ID" value="SDZ46746.1"/>
    <property type="molecule type" value="Genomic_DNA"/>
</dbReference>
<dbReference type="InterPro" id="IPR011712">
    <property type="entry name" value="Sig_transdc_His_kin_sub3_dim/P"/>
</dbReference>
<keyword evidence="9" id="KW-0812">Transmembrane</keyword>
<dbReference type="Gene3D" id="3.30.565.10">
    <property type="entry name" value="Histidine kinase-like ATPase, C-terminal domain"/>
    <property type="match status" value="1"/>
</dbReference>
<protein>
    <recommendedName>
        <fullName evidence="2">histidine kinase</fullName>
        <ecNumber evidence="2">2.7.13.3</ecNumber>
    </recommendedName>
</protein>
<proteinExistence type="predicted"/>
<dbReference type="Pfam" id="PF07730">
    <property type="entry name" value="HisKA_3"/>
    <property type="match status" value="1"/>
</dbReference>
<evidence type="ECO:0000256" key="9">
    <source>
        <dbReference type="SAM" id="Phobius"/>
    </source>
</evidence>
<dbReference type="SUPFAM" id="SSF55874">
    <property type="entry name" value="ATPase domain of HSP90 chaperone/DNA topoisomerase II/histidine kinase"/>
    <property type="match status" value="1"/>
</dbReference>
<feature type="transmembrane region" description="Helical" evidence="9">
    <location>
        <begin position="107"/>
        <end position="125"/>
    </location>
</feature>
<evidence type="ECO:0000256" key="5">
    <source>
        <dbReference type="ARBA" id="ARBA00022741"/>
    </source>
</evidence>
<dbReference type="GO" id="GO:0000155">
    <property type="term" value="F:phosphorelay sensor kinase activity"/>
    <property type="evidence" value="ECO:0007669"/>
    <property type="project" value="InterPro"/>
</dbReference>
<dbReference type="Pfam" id="PF13581">
    <property type="entry name" value="HATPase_c_2"/>
    <property type="match status" value="1"/>
</dbReference>
<dbReference type="STRING" id="137265.SAMN05421684_5360"/>
<keyword evidence="8" id="KW-0902">Two-component regulatory system</keyword>
<feature type="transmembrane region" description="Helical" evidence="9">
    <location>
        <begin position="82"/>
        <end position="100"/>
    </location>
</feature>
<evidence type="ECO:0000256" key="2">
    <source>
        <dbReference type="ARBA" id="ARBA00012438"/>
    </source>
</evidence>
<feature type="domain" description="Signal transduction histidine kinase subgroup 3 dimerisation and phosphoacceptor" evidence="10">
    <location>
        <begin position="270"/>
        <end position="334"/>
    </location>
</feature>
<keyword evidence="3" id="KW-0597">Phosphoprotein</keyword>
<evidence type="ECO:0000256" key="7">
    <source>
        <dbReference type="ARBA" id="ARBA00022840"/>
    </source>
</evidence>
<feature type="transmembrane region" description="Helical" evidence="9">
    <location>
        <begin position="218"/>
        <end position="236"/>
    </location>
</feature>
<reference evidence="13" key="1">
    <citation type="submission" date="2016-10" db="EMBL/GenBank/DDBJ databases">
        <authorList>
            <person name="Varghese N."/>
            <person name="Submissions S."/>
        </authorList>
    </citation>
    <scope>NUCLEOTIDE SEQUENCE [LARGE SCALE GENOMIC DNA]</scope>
    <source>
        <strain evidence="13">DSM 44718</strain>
    </source>
</reference>
<evidence type="ECO:0000256" key="1">
    <source>
        <dbReference type="ARBA" id="ARBA00000085"/>
    </source>
</evidence>
<comment type="catalytic activity">
    <reaction evidence="1">
        <text>ATP + protein L-histidine = ADP + protein N-phospho-L-histidine.</text>
        <dbReference type="EC" id="2.7.13.3"/>
    </reaction>
</comment>
<feature type="transmembrane region" description="Helical" evidence="9">
    <location>
        <begin position="154"/>
        <end position="172"/>
    </location>
</feature>
<keyword evidence="9" id="KW-0472">Membrane</keyword>
<evidence type="ECO:0000256" key="3">
    <source>
        <dbReference type="ARBA" id="ARBA00022553"/>
    </source>
</evidence>